<sequence>MSVVPSDDVSIDRDRIVDDKVSDEFFCPICRTLLWNPVACKTCENTFCRRCINQWLAQKDAQNRCVFNCRYAEKRCSPALKSLLSKLLLSCQYKRSGCSQSILYESIEKHELQCEYQAKNCRGCKKNFTVKDLRQHEDYCEHIEVECEICHCKIKQTQVKFHVFKCVQKQLLVDINKLLEKSDVEQQNEFQELHKTVQTLQQEFECLQMNLVLIKSALENGSSKLMNTWPEYQNKISVLEDTIRHTEGSLMAHLAIVGSKTYDEKTTNDINSLNIVSRIDTLTKLVHNLKKSDIPDELRNQEECKLAEIKLVTKLEFVIDELKLMKNTIENLECDRSSLKKQYETSRFKQCIVENRLDIVEKRIQKKNEKSVKILEDIESSMAKGCP</sequence>
<keyword evidence="1 3" id="KW-0479">Metal-binding</keyword>
<dbReference type="EMBL" id="CAJOBA010002389">
    <property type="protein sequence ID" value="CAF3642826.1"/>
    <property type="molecule type" value="Genomic_DNA"/>
</dbReference>
<evidence type="ECO:0000256" key="4">
    <source>
        <dbReference type="SAM" id="Coils"/>
    </source>
</evidence>
<dbReference type="SUPFAM" id="SSF49599">
    <property type="entry name" value="TRAF domain-like"/>
    <property type="match status" value="1"/>
</dbReference>
<dbReference type="PANTHER" id="PTHR10131:SF94">
    <property type="entry name" value="TNF RECEPTOR-ASSOCIATED FACTOR 4"/>
    <property type="match status" value="1"/>
</dbReference>
<feature type="domain" description="RING-type" evidence="5">
    <location>
        <begin position="27"/>
        <end position="65"/>
    </location>
</feature>
<dbReference type="Proteomes" id="UP000682733">
    <property type="component" value="Unassembled WGS sequence"/>
</dbReference>
<dbReference type="GO" id="GO:0008270">
    <property type="term" value="F:zinc ion binding"/>
    <property type="evidence" value="ECO:0007669"/>
    <property type="project" value="UniProtKB-KW"/>
</dbReference>
<feature type="coiled-coil region" evidence="4">
    <location>
        <begin position="315"/>
        <end position="342"/>
    </location>
</feature>
<name>A0A8S2D6Y3_9BILA</name>
<protein>
    <recommendedName>
        <fullName evidence="5">RING-type domain-containing protein</fullName>
    </recommendedName>
</protein>
<dbReference type="InterPro" id="IPR013083">
    <property type="entry name" value="Znf_RING/FYVE/PHD"/>
</dbReference>
<comment type="caution">
    <text evidence="6">The sequence shown here is derived from an EMBL/GenBank/DDBJ whole genome shotgun (WGS) entry which is preliminary data.</text>
</comment>
<keyword evidence="4" id="KW-0175">Coiled coil</keyword>
<dbReference type="SUPFAM" id="SSF57850">
    <property type="entry name" value="RING/U-box"/>
    <property type="match status" value="1"/>
</dbReference>
<dbReference type="PANTHER" id="PTHR10131">
    <property type="entry name" value="TNF RECEPTOR ASSOCIATED FACTOR"/>
    <property type="match status" value="1"/>
</dbReference>
<accession>A0A8S2D6Y3</accession>
<organism evidence="6 8">
    <name type="scientific">Didymodactylos carnosus</name>
    <dbReference type="NCBI Taxonomy" id="1234261"/>
    <lineage>
        <taxon>Eukaryota</taxon>
        <taxon>Metazoa</taxon>
        <taxon>Spiralia</taxon>
        <taxon>Gnathifera</taxon>
        <taxon>Rotifera</taxon>
        <taxon>Eurotatoria</taxon>
        <taxon>Bdelloidea</taxon>
        <taxon>Philodinida</taxon>
        <taxon>Philodinidae</taxon>
        <taxon>Didymodactylos</taxon>
    </lineage>
</organism>
<evidence type="ECO:0000256" key="1">
    <source>
        <dbReference type="ARBA" id="ARBA00022771"/>
    </source>
</evidence>
<dbReference type="EMBL" id="CAJNOK010002389">
    <property type="protein sequence ID" value="CAF0857858.1"/>
    <property type="molecule type" value="Genomic_DNA"/>
</dbReference>
<reference evidence="6" key="1">
    <citation type="submission" date="2021-02" db="EMBL/GenBank/DDBJ databases">
        <authorList>
            <person name="Nowell W R."/>
        </authorList>
    </citation>
    <scope>NUCLEOTIDE SEQUENCE</scope>
</reference>
<evidence type="ECO:0000313" key="6">
    <source>
        <dbReference type="EMBL" id="CAF0857858.1"/>
    </source>
</evidence>
<proteinExistence type="predicted"/>
<evidence type="ECO:0000313" key="8">
    <source>
        <dbReference type="Proteomes" id="UP000677228"/>
    </source>
</evidence>
<dbReference type="PROSITE" id="PS50089">
    <property type="entry name" value="ZF_RING_2"/>
    <property type="match status" value="1"/>
</dbReference>
<evidence type="ECO:0000313" key="7">
    <source>
        <dbReference type="EMBL" id="CAF3642826.1"/>
    </source>
</evidence>
<dbReference type="AlphaFoldDB" id="A0A8S2D6Y3"/>
<gene>
    <name evidence="6" type="ORF">OVA965_LOCUS7481</name>
    <name evidence="7" type="ORF">TMI583_LOCUS7476</name>
</gene>
<dbReference type="InterPro" id="IPR001841">
    <property type="entry name" value="Znf_RING"/>
</dbReference>
<evidence type="ECO:0000256" key="3">
    <source>
        <dbReference type="PROSITE-ProRule" id="PRU00175"/>
    </source>
</evidence>
<keyword evidence="1 3" id="KW-0863">Zinc-finger</keyword>
<dbReference type="Proteomes" id="UP000677228">
    <property type="component" value="Unassembled WGS sequence"/>
</dbReference>
<evidence type="ECO:0000259" key="5">
    <source>
        <dbReference type="PROSITE" id="PS50089"/>
    </source>
</evidence>
<evidence type="ECO:0000256" key="2">
    <source>
        <dbReference type="ARBA" id="ARBA00022833"/>
    </source>
</evidence>
<keyword evidence="2" id="KW-0862">Zinc</keyword>
<dbReference type="Gene3D" id="3.30.40.10">
    <property type="entry name" value="Zinc/RING finger domain, C3HC4 (zinc finger)"/>
    <property type="match status" value="2"/>
</dbReference>